<dbReference type="GO" id="GO:0000455">
    <property type="term" value="P:enzyme-directed rRNA pseudouridine synthesis"/>
    <property type="evidence" value="ECO:0007669"/>
    <property type="project" value="TreeGrafter"/>
</dbReference>
<gene>
    <name evidence="2" type="primary">rluA</name>
    <name evidence="2" type="ORF">MCNOR_3022</name>
</gene>
<keyword evidence="2" id="KW-0413">Isomerase</keyword>
<dbReference type="Gene3D" id="3.30.2350.10">
    <property type="entry name" value="Pseudouridine synthase"/>
    <property type="match status" value="1"/>
</dbReference>
<protein>
    <submittedName>
        <fullName evidence="2">Dual-specificity RNA pseudouridine synthase RluA</fullName>
        <ecNumber evidence="2">5.4.99.28</ecNumber>
        <ecNumber evidence="2">5.4.99.29</ecNumber>
    </submittedName>
</protein>
<dbReference type="GO" id="GO:0160151">
    <property type="term" value="F:tRNA pseudouridine(32) synthase activity"/>
    <property type="evidence" value="ECO:0007669"/>
    <property type="project" value="UniProtKB-EC"/>
</dbReference>
<dbReference type="EC" id="5.4.99.28" evidence="2"/>
<dbReference type="InterPro" id="IPR006145">
    <property type="entry name" value="PsdUridine_synth_RsuA/RluA"/>
</dbReference>
<name>A0AA35UXC3_METCP</name>
<evidence type="ECO:0000313" key="3">
    <source>
        <dbReference type="Proteomes" id="UP001158598"/>
    </source>
</evidence>
<dbReference type="InterPro" id="IPR020103">
    <property type="entry name" value="PsdUridine_synth_cat_dom_sf"/>
</dbReference>
<dbReference type="AlphaFoldDB" id="A0AA35UXC3"/>
<dbReference type="GO" id="GO:0003723">
    <property type="term" value="F:RNA binding"/>
    <property type="evidence" value="ECO:0007669"/>
    <property type="project" value="InterPro"/>
</dbReference>
<dbReference type="PROSITE" id="PS01129">
    <property type="entry name" value="PSI_RLU"/>
    <property type="match status" value="1"/>
</dbReference>
<dbReference type="GO" id="GO:0160142">
    <property type="term" value="F:23S rRNA pseudouridine(746) synthase activity"/>
    <property type="evidence" value="ECO:0007669"/>
    <property type="project" value="UniProtKB-EC"/>
</dbReference>
<organism evidence="2 3">
    <name type="scientific">Methylococcus capsulatus</name>
    <dbReference type="NCBI Taxonomy" id="414"/>
    <lineage>
        <taxon>Bacteria</taxon>
        <taxon>Pseudomonadati</taxon>
        <taxon>Pseudomonadota</taxon>
        <taxon>Gammaproteobacteria</taxon>
        <taxon>Methylococcales</taxon>
        <taxon>Methylococcaceae</taxon>
        <taxon>Methylococcus</taxon>
    </lineage>
</organism>
<dbReference type="InterPro" id="IPR050188">
    <property type="entry name" value="RluA_PseudoU_synthase"/>
</dbReference>
<dbReference type="PANTHER" id="PTHR21600">
    <property type="entry name" value="MITOCHONDRIAL RNA PSEUDOURIDINE SYNTHASE"/>
    <property type="match status" value="1"/>
</dbReference>
<accession>A0AA35UXC3</accession>
<dbReference type="RefSeq" id="WP_017365308.1">
    <property type="nucleotide sequence ID" value="NZ_CP079096.1"/>
</dbReference>
<evidence type="ECO:0000313" key="2">
    <source>
        <dbReference type="EMBL" id="CAI8878889.1"/>
    </source>
</evidence>
<dbReference type="InterPro" id="IPR006224">
    <property type="entry name" value="PsdUridine_synth_RluA-like_CS"/>
</dbReference>
<sequence length="212" mass="23437">MIEVVHTDAALLVLSKPSGLLAVPGRGQDKQDCLSARVRARYPDALVVHRLDMATSGLMVMARGIAVQRTLSQSFARREVLKRYEALVHGVLGTPPETENGWSSIDLPLLSDWPNRPLQKVDPLRGKPSLTRWRILGHEDGATRVELEPVTGRSHQLRVHLAALGYPVLGDPLYGHEAAKSRAGRLLLHARTLGFFHPVSGEWLEFESPVPF</sequence>
<dbReference type="EMBL" id="OX458332">
    <property type="protein sequence ID" value="CAI8878889.1"/>
    <property type="molecule type" value="Genomic_DNA"/>
</dbReference>
<reference evidence="2" key="1">
    <citation type="submission" date="2023-03" db="EMBL/GenBank/DDBJ databases">
        <authorList>
            <person name="Pearce D."/>
        </authorList>
    </citation>
    <scope>NUCLEOTIDE SEQUENCE</scope>
    <source>
        <strain evidence="2">Mc</strain>
    </source>
</reference>
<evidence type="ECO:0000259" key="1">
    <source>
        <dbReference type="Pfam" id="PF00849"/>
    </source>
</evidence>
<dbReference type="Proteomes" id="UP001158598">
    <property type="component" value="Chromosome"/>
</dbReference>
<dbReference type="CDD" id="cd02869">
    <property type="entry name" value="PseudoU_synth_RluA_like"/>
    <property type="match status" value="1"/>
</dbReference>
<dbReference type="EC" id="5.4.99.29" evidence="2"/>
<feature type="domain" description="Pseudouridine synthase RsuA/RluA-like" evidence="1">
    <location>
        <begin position="11"/>
        <end position="163"/>
    </location>
</feature>
<proteinExistence type="predicted"/>
<dbReference type="SUPFAM" id="SSF55120">
    <property type="entry name" value="Pseudouridine synthase"/>
    <property type="match status" value="1"/>
</dbReference>
<dbReference type="Pfam" id="PF00849">
    <property type="entry name" value="PseudoU_synth_2"/>
    <property type="match status" value="1"/>
</dbReference>
<dbReference type="PANTHER" id="PTHR21600:SF89">
    <property type="entry name" value="RIBOSOMAL LARGE SUBUNIT PSEUDOURIDINE SYNTHASE A"/>
    <property type="match status" value="1"/>
</dbReference>